<accession>A0A1H8G7C5</accession>
<dbReference type="Pfam" id="PF10114">
    <property type="entry name" value="PocR"/>
    <property type="match status" value="1"/>
</dbReference>
<protein>
    <submittedName>
        <fullName evidence="5">Ligand-binding sensor domain-containing protein</fullName>
    </submittedName>
</protein>
<evidence type="ECO:0000259" key="4">
    <source>
        <dbReference type="PROSITE" id="PS01124"/>
    </source>
</evidence>
<dbReference type="Gene3D" id="1.10.10.60">
    <property type="entry name" value="Homeodomain-like"/>
    <property type="match status" value="2"/>
</dbReference>
<keyword evidence="1" id="KW-0805">Transcription regulation</keyword>
<gene>
    <name evidence="5" type="ORF">SAMN05216454_10386</name>
</gene>
<dbReference type="InterPro" id="IPR009057">
    <property type="entry name" value="Homeodomain-like_sf"/>
</dbReference>
<proteinExistence type="predicted"/>
<keyword evidence="2" id="KW-0238">DNA-binding</keyword>
<name>A0A1H8G7C5_9FIRM</name>
<dbReference type="InterPro" id="IPR018771">
    <property type="entry name" value="PocR_dom"/>
</dbReference>
<dbReference type="InterPro" id="IPR018060">
    <property type="entry name" value="HTH_AraC"/>
</dbReference>
<dbReference type="AlphaFoldDB" id="A0A1H8G7C5"/>
<evidence type="ECO:0000256" key="1">
    <source>
        <dbReference type="ARBA" id="ARBA00023015"/>
    </source>
</evidence>
<dbReference type="Pfam" id="PF12833">
    <property type="entry name" value="HTH_18"/>
    <property type="match status" value="1"/>
</dbReference>
<dbReference type="PROSITE" id="PS01124">
    <property type="entry name" value="HTH_ARAC_FAMILY_2"/>
    <property type="match status" value="1"/>
</dbReference>
<dbReference type="OrthoDB" id="1410840at2"/>
<evidence type="ECO:0000313" key="6">
    <source>
        <dbReference type="Proteomes" id="UP000199512"/>
    </source>
</evidence>
<dbReference type="PANTHER" id="PTHR43280:SF10">
    <property type="entry name" value="REGULATORY PROTEIN POCR"/>
    <property type="match status" value="1"/>
</dbReference>
<dbReference type="SUPFAM" id="SSF46689">
    <property type="entry name" value="Homeodomain-like"/>
    <property type="match status" value="2"/>
</dbReference>
<dbReference type="PANTHER" id="PTHR43280">
    <property type="entry name" value="ARAC-FAMILY TRANSCRIPTIONAL REGULATOR"/>
    <property type="match status" value="1"/>
</dbReference>
<organism evidence="5 6">
    <name type="scientific">Peptostreptococcus russellii</name>
    <dbReference type="NCBI Taxonomy" id="215200"/>
    <lineage>
        <taxon>Bacteria</taxon>
        <taxon>Bacillati</taxon>
        <taxon>Bacillota</taxon>
        <taxon>Clostridia</taxon>
        <taxon>Peptostreptococcales</taxon>
        <taxon>Peptostreptococcaceae</taxon>
        <taxon>Peptostreptococcus</taxon>
    </lineage>
</organism>
<evidence type="ECO:0000256" key="3">
    <source>
        <dbReference type="ARBA" id="ARBA00023163"/>
    </source>
</evidence>
<dbReference type="STRING" id="215200.SAMN05216454_10386"/>
<reference evidence="5 6" key="1">
    <citation type="submission" date="2016-10" db="EMBL/GenBank/DDBJ databases">
        <authorList>
            <person name="de Groot N.N."/>
        </authorList>
    </citation>
    <scope>NUCLEOTIDE SEQUENCE [LARGE SCALE GENOMIC DNA]</scope>
    <source>
        <strain evidence="5 6">Calf135</strain>
    </source>
</reference>
<evidence type="ECO:0000313" key="5">
    <source>
        <dbReference type="EMBL" id="SEN39660.1"/>
    </source>
</evidence>
<dbReference type="Proteomes" id="UP000199512">
    <property type="component" value="Unassembled WGS sequence"/>
</dbReference>
<dbReference type="SMART" id="SM00342">
    <property type="entry name" value="HTH_ARAC"/>
    <property type="match status" value="1"/>
</dbReference>
<dbReference type="GO" id="GO:0003700">
    <property type="term" value="F:DNA-binding transcription factor activity"/>
    <property type="evidence" value="ECO:0007669"/>
    <property type="project" value="InterPro"/>
</dbReference>
<feature type="domain" description="HTH araC/xylS-type" evidence="4">
    <location>
        <begin position="237"/>
        <end position="335"/>
    </location>
</feature>
<keyword evidence="6" id="KW-1185">Reference proteome</keyword>
<evidence type="ECO:0000256" key="2">
    <source>
        <dbReference type="ARBA" id="ARBA00023125"/>
    </source>
</evidence>
<sequence>MFIIEDIFGNESWEKLQDSLVDVTKLAITISNYSGEPVTKHSGCHEFCQKVRANKRLSKFCERCDARGGFEAMRMNQPFIYKCHFSIVDVAIPVVVDNKYIGAIMAGQVRLPKEEDDLLEIIMTPSSKENIEGEKEKLIELYNQLPVLTLTQIQMIANMLYYMCNYMCNEKQKSVEKVQEIINNIMPSNMVNAYKAKASNDSAFDIEIEKKEKNYYDLDEINRYTTGEYSYYSEVVKRVFEYIFSGEPHYPALKDLAEHCHVSVGYLSRIFSKEVGESYSEFISRLKIDRAKSMLETSDISIFELADMLEYKDTGYFIKVFKKQIGVTPANYRKFIKEKELNKKYCPIPVK</sequence>
<dbReference type="RefSeq" id="WP_091974532.1">
    <property type="nucleotide sequence ID" value="NZ_FODF01000003.1"/>
</dbReference>
<keyword evidence="3" id="KW-0804">Transcription</keyword>
<dbReference type="EMBL" id="FODF01000003">
    <property type="protein sequence ID" value="SEN39660.1"/>
    <property type="molecule type" value="Genomic_DNA"/>
</dbReference>
<dbReference type="GO" id="GO:0043565">
    <property type="term" value="F:sequence-specific DNA binding"/>
    <property type="evidence" value="ECO:0007669"/>
    <property type="project" value="InterPro"/>
</dbReference>